<evidence type="ECO:0000313" key="2">
    <source>
        <dbReference type="EMBL" id="CAJ37745.1"/>
    </source>
</evidence>
<sequence>MIFPDEKRLRIACARCMADPSNIRAYDTLVTGCRSIGRNLLRFYHIIPPTSERMIYKTYDGTGIISYHKTIAEFCNKGKSMDGMLTYRRIRDIKKVRLALLYDDSNSMTSWWRKQALQQNIEEADAPQTYAKLACLSLMEGLGRDMEINLWKFGNEATGPFNLSSNMYKEIITSNGSGGTRLDLALQSMIDNGWHRRPGVKIAIILTDGIPEIGRSVYAEDVIVNVRSLDLIKKLLQNKVHVLYLQLLTDESRKFKKSGGYTLLEFGNDVRRMGCEYMTINNKESLMESLFKGLNMVSRKI</sequence>
<gene>
    <name evidence="2" type="ORF">RCIX2702</name>
</gene>
<reference evidence="2 3" key="1">
    <citation type="journal article" date="2006" name="Science">
        <title>Genome of rice cluster I archaea -- the key methane producers in the rice rhizosphere.</title>
        <authorList>
            <person name="Erkel C."/>
            <person name="Kube M."/>
            <person name="Reinhardt R."/>
            <person name="Liesack W."/>
        </authorList>
    </citation>
    <scope>NUCLEOTIDE SEQUENCE [LARGE SCALE GENOMIC DNA]</scope>
    <source>
        <strain evidence="3">DSM 22066 / NBRC 105507 / MRE50</strain>
    </source>
</reference>
<protein>
    <recommendedName>
        <fullName evidence="1">VWFA domain-containing protein</fullName>
    </recommendedName>
</protein>
<dbReference type="Proteomes" id="UP000000663">
    <property type="component" value="Chromosome"/>
</dbReference>
<dbReference type="SMART" id="SM00327">
    <property type="entry name" value="VWA"/>
    <property type="match status" value="1"/>
</dbReference>
<dbReference type="Gene3D" id="3.40.50.410">
    <property type="entry name" value="von Willebrand factor, type A domain"/>
    <property type="match status" value="1"/>
</dbReference>
<dbReference type="OrthoDB" id="146184at2157"/>
<dbReference type="eggNOG" id="arCOG02900">
    <property type="taxonomic scope" value="Archaea"/>
</dbReference>
<dbReference type="AlphaFoldDB" id="Q0W1J8"/>
<dbReference type="SUPFAM" id="SSF53300">
    <property type="entry name" value="vWA-like"/>
    <property type="match status" value="1"/>
</dbReference>
<dbReference type="STRING" id="351160.RCIX2702"/>
<feature type="domain" description="VWFA" evidence="1">
    <location>
        <begin position="95"/>
        <end position="275"/>
    </location>
</feature>
<dbReference type="KEGG" id="rci:RCIX2702"/>
<dbReference type="RefSeq" id="WP_012034841.1">
    <property type="nucleotide sequence ID" value="NC_009464.1"/>
</dbReference>
<dbReference type="InterPro" id="IPR036465">
    <property type="entry name" value="vWFA_dom_sf"/>
</dbReference>
<keyword evidence="3" id="KW-1185">Reference proteome</keyword>
<dbReference type="EMBL" id="AM114193">
    <property type="protein sequence ID" value="CAJ37745.1"/>
    <property type="molecule type" value="Genomic_DNA"/>
</dbReference>
<organism evidence="2 3">
    <name type="scientific">Methanocella arvoryzae (strain DSM 22066 / NBRC 105507 / MRE50)</name>
    <dbReference type="NCBI Taxonomy" id="351160"/>
    <lineage>
        <taxon>Archaea</taxon>
        <taxon>Methanobacteriati</taxon>
        <taxon>Methanobacteriota</taxon>
        <taxon>Stenosarchaea group</taxon>
        <taxon>Methanomicrobia</taxon>
        <taxon>Methanocellales</taxon>
        <taxon>Methanocellaceae</taxon>
        <taxon>Methanocella</taxon>
    </lineage>
</organism>
<dbReference type="CDD" id="cd00198">
    <property type="entry name" value="vWFA"/>
    <property type="match status" value="1"/>
</dbReference>
<accession>Q0W1J8</accession>
<proteinExistence type="predicted"/>
<dbReference type="GeneID" id="5142859"/>
<evidence type="ECO:0000259" key="1">
    <source>
        <dbReference type="SMART" id="SM00327"/>
    </source>
</evidence>
<dbReference type="InterPro" id="IPR002035">
    <property type="entry name" value="VWF_A"/>
</dbReference>
<evidence type="ECO:0000313" key="3">
    <source>
        <dbReference type="Proteomes" id="UP000000663"/>
    </source>
</evidence>
<name>Q0W1J8_METAR</name>